<dbReference type="Proteomes" id="UP000008068">
    <property type="component" value="Unassembled WGS sequence"/>
</dbReference>
<name>G0NU43_CAEBE</name>
<dbReference type="PANTHER" id="PTHR47629:SF1">
    <property type="entry name" value="C-TYPE LECTIN DOMAIN-CONTAINING PROTEIN-RELATED"/>
    <property type="match status" value="1"/>
</dbReference>
<dbReference type="HOGENOM" id="CLU_1397443_0_0_1"/>
<keyword evidence="2" id="KW-1185">Reference proteome</keyword>
<dbReference type="AlphaFoldDB" id="G0NU43"/>
<evidence type="ECO:0000313" key="1">
    <source>
        <dbReference type="EMBL" id="EGT37703.1"/>
    </source>
</evidence>
<protein>
    <submittedName>
        <fullName evidence="1">Uncharacterized protein</fullName>
    </submittedName>
</protein>
<sequence length="195" mass="22653">MCSIDDDWTYVTHEDGTSLCVNVYASETTAPITYDQFIGRCQQMGEYPASINYPNDARVFTTAIEEVSPKVKGTKFYVRIDGKRTEKCRPFPFKEPCSTTAGYEFKNPMFKGSFQYYNWVTNATVRYDMDGNCLAFVYPPAKGQTMKVDVRRFCSINERHPKFISFQLFFVWNHTRTCDALCEKRIHITMNDDSF</sequence>
<gene>
    <name evidence="1" type="ORF">CAEBREN_26098</name>
</gene>
<dbReference type="InParanoid" id="G0NU43"/>
<evidence type="ECO:0000313" key="2">
    <source>
        <dbReference type="Proteomes" id="UP000008068"/>
    </source>
</evidence>
<accession>G0NU43</accession>
<organism evidence="2">
    <name type="scientific">Caenorhabditis brenneri</name>
    <name type="common">Nematode worm</name>
    <dbReference type="NCBI Taxonomy" id="135651"/>
    <lineage>
        <taxon>Eukaryota</taxon>
        <taxon>Metazoa</taxon>
        <taxon>Ecdysozoa</taxon>
        <taxon>Nematoda</taxon>
        <taxon>Chromadorea</taxon>
        <taxon>Rhabditida</taxon>
        <taxon>Rhabditina</taxon>
        <taxon>Rhabditomorpha</taxon>
        <taxon>Rhabditoidea</taxon>
        <taxon>Rhabditidae</taxon>
        <taxon>Peloderinae</taxon>
        <taxon>Caenorhabditis</taxon>
    </lineage>
</organism>
<reference evidence="2" key="1">
    <citation type="submission" date="2011-07" db="EMBL/GenBank/DDBJ databases">
        <authorList>
            <consortium name="Caenorhabditis brenneri Sequencing and Analysis Consortium"/>
            <person name="Wilson R.K."/>
        </authorList>
    </citation>
    <scope>NUCLEOTIDE SEQUENCE [LARGE SCALE GENOMIC DNA]</scope>
    <source>
        <strain evidence="2">PB2801</strain>
    </source>
</reference>
<proteinExistence type="predicted"/>
<dbReference type="EMBL" id="GL379947">
    <property type="protein sequence ID" value="EGT37703.1"/>
    <property type="molecule type" value="Genomic_DNA"/>
</dbReference>
<dbReference type="PANTHER" id="PTHR47629">
    <property type="entry name" value="C-TYPE LECTIN-RELATED"/>
    <property type="match status" value="1"/>
</dbReference>